<dbReference type="InParanoid" id="A0A369K1U0"/>
<dbReference type="AlphaFoldDB" id="A0A369K1U0"/>
<dbReference type="EMBL" id="LUEZ02000040">
    <property type="protein sequence ID" value="RDB25704.1"/>
    <property type="molecule type" value="Genomic_DNA"/>
</dbReference>
<organism evidence="2 3">
    <name type="scientific">Hypsizygus marmoreus</name>
    <name type="common">White beech mushroom</name>
    <name type="synonym">Agaricus marmoreus</name>
    <dbReference type="NCBI Taxonomy" id="39966"/>
    <lineage>
        <taxon>Eukaryota</taxon>
        <taxon>Fungi</taxon>
        <taxon>Dikarya</taxon>
        <taxon>Basidiomycota</taxon>
        <taxon>Agaricomycotina</taxon>
        <taxon>Agaricomycetes</taxon>
        <taxon>Agaricomycetidae</taxon>
        <taxon>Agaricales</taxon>
        <taxon>Tricholomatineae</taxon>
        <taxon>Lyophyllaceae</taxon>
        <taxon>Hypsizygus</taxon>
    </lineage>
</organism>
<gene>
    <name evidence="2" type="primary">con-13_0</name>
    <name evidence="2" type="ORF">Hypma_006188</name>
</gene>
<dbReference type="OrthoDB" id="2142213at2759"/>
<evidence type="ECO:0000256" key="1">
    <source>
        <dbReference type="SAM" id="SignalP"/>
    </source>
</evidence>
<dbReference type="STRING" id="39966.A0A369K1U0"/>
<proteinExistence type="predicted"/>
<sequence>MALSQHKLVFFATLFSSFLIHHLGSAAPLRARPRRSTGDPAPAATPTPLTLKAQQDSFDFDLASSLVLPSSTMTTLETVPTNCAVYNSLESECPTFFVASNVTYDDCGDAFTVCRCSDATMSMDVVVDRLGRVPVGLRRYVGTVIVSADDKPHAYTLTSGDIHMFGDTAVDTWVHEAGHAFDWASGSPHSGSPEWQKAIDSDTCVPDTYSTTSAGEDFAQMTVLKVYSLINNTLPEGWTSDCMQNQLDYMNSLALFNKAELFGNTCAIQGSDHWAKHTTPPPTLSPMPLLPDPAQVEPDSPLESSITVPDINQASNKKLGNGALSTTMENWRLMLLVVGVLAAWLSW</sequence>
<keyword evidence="3" id="KW-1185">Reference proteome</keyword>
<comment type="caution">
    <text evidence="2">The sequence shown here is derived from an EMBL/GenBank/DDBJ whole genome shotgun (WGS) entry which is preliminary data.</text>
</comment>
<name>A0A369K1U0_HYPMA</name>
<feature type="chain" id="PRO_5016918056" evidence="1">
    <location>
        <begin position="27"/>
        <end position="347"/>
    </location>
</feature>
<accession>A0A369K1U0</accession>
<dbReference type="SUPFAM" id="SSF55486">
    <property type="entry name" value="Metalloproteases ('zincins'), catalytic domain"/>
    <property type="match status" value="1"/>
</dbReference>
<protein>
    <submittedName>
        <fullName evidence="2">Conidiation-specific protein 13</fullName>
    </submittedName>
</protein>
<keyword evidence="1" id="KW-0732">Signal</keyword>
<feature type="signal peptide" evidence="1">
    <location>
        <begin position="1"/>
        <end position="26"/>
    </location>
</feature>
<evidence type="ECO:0000313" key="2">
    <source>
        <dbReference type="EMBL" id="RDB25704.1"/>
    </source>
</evidence>
<evidence type="ECO:0000313" key="3">
    <source>
        <dbReference type="Proteomes" id="UP000076154"/>
    </source>
</evidence>
<dbReference type="Proteomes" id="UP000076154">
    <property type="component" value="Unassembled WGS sequence"/>
</dbReference>
<reference evidence="2" key="1">
    <citation type="submission" date="2018-04" db="EMBL/GenBank/DDBJ databases">
        <title>Whole genome sequencing of Hypsizygus marmoreus.</title>
        <authorList>
            <person name="Choi I.-G."/>
            <person name="Min B."/>
            <person name="Kim J.-G."/>
            <person name="Kim S."/>
            <person name="Oh Y.-L."/>
            <person name="Kong W.-S."/>
            <person name="Park H."/>
            <person name="Jeong J."/>
            <person name="Song E.-S."/>
        </authorList>
    </citation>
    <scope>NUCLEOTIDE SEQUENCE [LARGE SCALE GENOMIC DNA]</scope>
    <source>
        <strain evidence="2">51987-8</strain>
    </source>
</reference>